<dbReference type="Gene3D" id="3.40.50.2020">
    <property type="match status" value="1"/>
</dbReference>
<dbReference type="Pfam" id="PF00156">
    <property type="entry name" value="Pribosyltran"/>
    <property type="match status" value="1"/>
</dbReference>
<keyword evidence="3" id="KW-0808">Transferase</keyword>
<dbReference type="SUPFAM" id="SSF161187">
    <property type="entry name" value="YfgJ-like"/>
    <property type="match status" value="1"/>
</dbReference>
<dbReference type="SUPFAM" id="SSF53271">
    <property type="entry name" value="PRTase-like"/>
    <property type="match status" value="1"/>
</dbReference>
<dbReference type="InterPro" id="IPR051910">
    <property type="entry name" value="ComF/GntX_DNA_util-trans"/>
</dbReference>
<gene>
    <name evidence="3" type="ORF">FC80_GL001326</name>
</gene>
<dbReference type="AlphaFoldDB" id="A0A0R2CQM1"/>
<keyword evidence="4" id="KW-1185">Reference proteome</keyword>
<name>A0A0R2CQM1_9LACO</name>
<dbReference type="InterPro" id="IPR000836">
    <property type="entry name" value="PRTase_dom"/>
</dbReference>
<evidence type="ECO:0000256" key="1">
    <source>
        <dbReference type="ARBA" id="ARBA00008007"/>
    </source>
</evidence>
<dbReference type="Proteomes" id="UP000051131">
    <property type="component" value="Unassembled WGS sequence"/>
</dbReference>
<dbReference type="OrthoDB" id="9779910at2"/>
<comment type="caution">
    <text evidence="3">The sequence shown here is derived from an EMBL/GenBank/DDBJ whole genome shotgun (WGS) entry which is preliminary data.</text>
</comment>
<dbReference type="STRING" id="1423729.FC80_GL001326"/>
<proteinExistence type="inferred from homology"/>
<accession>A0A0R2CQM1</accession>
<evidence type="ECO:0000313" key="4">
    <source>
        <dbReference type="Proteomes" id="UP000051131"/>
    </source>
</evidence>
<protein>
    <submittedName>
        <fullName evidence="3">Amidophosphoribosyltransferase</fullName>
    </submittedName>
</protein>
<dbReference type="EMBL" id="AYZE01000015">
    <property type="protein sequence ID" value="KRM90422.1"/>
    <property type="molecule type" value="Genomic_DNA"/>
</dbReference>
<dbReference type="PATRIC" id="fig|1423729.3.peg.1347"/>
<organism evidence="3 4">
    <name type="scientific">Liquorilactobacillus cacaonum DSM 21116</name>
    <dbReference type="NCBI Taxonomy" id="1423729"/>
    <lineage>
        <taxon>Bacteria</taxon>
        <taxon>Bacillati</taxon>
        <taxon>Bacillota</taxon>
        <taxon>Bacilli</taxon>
        <taxon>Lactobacillales</taxon>
        <taxon>Lactobacillaceae</taxon>
        <taxon>Liquorilactobacillus</taxon>
    </lineage>
</organism>
<dbReference type="CDD" id="cd06223">
    <property type="entry name" value="PRTases_typeI"/>
    <property type="match status" value="1"/>
</dbReference>
<dbReference type="PANTHER" id="PTHR47505">
    <property type="entry name" value="DNA UTILIZATION PROTEIN YHGH"/>
    <property type="match status" value="1"/>
</dbReference>
<evidence type="ECO:0000313" key="3">
    <source>
        <dbReference type="EMBL" id="KRM90422.1"/>
    </source>
</evidence>
<keyword evidence="3" id="KW-0328">Glycosyltransferase</keyword>
<dbReference type="InterPro" id="IPR029057">
    <property type="entry name" value="PRTase-like"/>
</dbReference>
<sequence>MKSCLICQGIINDNFEIEWILSLQPRKIKLICQDCQGGFRALSGKIKCEGCSRVLEMSGFCNDCKKWIKKYNGKLLKNTALYEYNEKMKDYFQKFKFLGDYYFLNVFNQELRKFVQKEYGSNWLYVPIPISIKSYQERMFNQVEGLFSGVNFTRALIVQSEEKKQQSKLNRNERLRRKQPFKLNSQYEEIVKDKNILLLDDIYTTGRTLYFAAEVLKNAGVKKIETITLAR</sequence>
<evidence type="ECO:0000259" key="2">
    <source>
        <dbReference type="Pfam" id="PF00156"/>
    </source>
</evidence>
<dbReference type="GO" id="GO:0016757">
    <property type="term" value="F:glycosyltransferase activity"/>
    <property type="evidence" value="ECO:0007669"/>
    <property type="project" value="UniProtKB-KW"/>
</dbReference>
<reference evidence="3 4" key="1">
    <citation type="journal article" date="2015" name="Genome Announc.">
        <title>Expanding the biotechnology potential of lactobacilli through comparative genomics of 213 strains and associated genera.</title>
        <authorList>
            <person name="Sun Z."/>
            <person name="Harris H.M."/>
            <person name="McCann A."/>
            <person name="Guo C."/>
            <person name="Argimon S."/>
            <person name="Zhang W."/>
            <person name="Yang X."/>
            <person name="Jeffery I.B."/>
            <person name="Cooney J.C."/>
            <person name="Kagawa T.F."/>
            <person name="Liu W."/>
            <person name="Song Y."/>
            <person name="Salvetti E."/>
            <person name="Wrobel A."/>
            <person name="Rasinkangas P."/>
            <person name="Parkhill J."/>
            <person name="Rea M.C."/>
            <person name="O'Sullivan O."/>
            <person name="Ritari J."/>
            <person name="Douillard F.P."/>
            <person name="Paul Ross R."/>
            <person name="Yang R."/>
            <person name="Briner A.E."/>
            <person name="Felis G.E."/>
            <person name="de Vos W.M."/>
            <person name="Barrangou R."/>
            <person name="Klaenhammer T.R."/>
            <person name="Caufield P.W."/>
            <person name="Cui Y."/>
            <person name="Zhang H."/>
            <person name="O'Toole P.W."/>
        </authorList>
    </citation>
    <scope>NUCLEOTIDE SEQUENCE [LARGE SCALE GENOMIC DNA]</scope>
    <source>
        <strain evidence="3 4">DSM 21116</strain>
    </source>
</reference>
<comment type="similarity">
    <text evidence="1">Belongs to the ComF/GntX family.</text>
</comment>
<dbReference type="PANTHER" id="PTHR47505:SF1">
    <property type="entry name" value="DNA UTILIZATION PROTEIN YHGH"/>
    <property type="match status" value="1"/>
</dbReference>
<feature type="domain" description="Phosphoribosyltransferase" evidence="2">
    <location>
        <begin position="171"/>
        <end position="230"/>
    </location>
</feature>